<keyword evidence="1" id="KW-0963">Cytoplasm</keyword>
<dbReference type="GO" id="GO:0019205">
    <property type="term" value="F:nucleobase-containing compound kinase activity"/>
    <property type="evidence" value="ECO:0007669"/>
    <property type="project" value="InterPro"/>
</dbReference>
<evidence type="ECO:0000256" key="7">
    <source>
        <dbReference type="ARBA" id="ARBA00023242"/>
    </source>
</evidence>
<dbReference type="PANTHER" id="PTHR23359">
    <property type="entry name" value="NUCLEOTIDE KINASE"/>
    <property type="match status" value="1"/>
</dbReference>
<accession>A0A0V0QKC3</accession>
<evidence type="ECO:0000256" key="5">
    <source>
        <dbReference type="ARBA" id="ARBA00022840"/>
    </source>
</evidence>
<dbReference type="OrthoDB" id="442176at2759"/>
<sequence>MQNENIGKPKVFFVLGGPACGKGTQCQYLNEDFGFKHISAGDCLREEQSSGSPDADLINKHIADGTIVPNEITMKLLKKKMEKLGWEKESYLIDGYPRNQENLEGWLKFIGDQIDFQSVILFNTSEDILVKRGMSRAQNSGRIDDKEETIKRRIQIFLDQTSYVVNHFRKQNKVIDVSGDSSREDIRQDLNNKIKQLPAFQ</sequence>
<dbReference type="GO" id="GO:0016776">
    <property type="term" value="F:phosphotransferase activity, phosphate group as acceptor"/>
    <property type="evidence" value="ECO:0007669"/>
    <property type="project" value="InterPro"/>
</dbReference>
<dbReference type="EMBL" id="LDAU01000154">
    <property type="protein sequence ID" value="KRX02641.1"/>
    <property type="molecule type" value="Genomic_DNA"/>
</dbReference>
<dbReference type="Proteomes" id="UP000054937">
    <property type="component" value="Unassembled WGS sequence"/>
</dbReference>
<dbReference type="GO" id="GO:0006207">
    <property type="term" value="P:'de novo' pyrimidine nucleobase biosynthetic process"/>
    <property type="evidence" value="ECO:0007669"/>
    <property type="project" value="InterPro"/>
</dbReference>
<keyword evidence="6" id="KW-0665">Pyrimidine biosynthesis</keyword>
<name>A0A0V0QKC3_PSEPJ</name>
<dbReference type="NCBIfam" id="TIGR01359">
    <property type="entry name" value="UMP_CMP_kin_fam"/>
    <property type="match status" value="1"/>
</dbReference>
<proteinExistence type="inferred from homology"/>
<dbReference type="CDD" id="cd01428">
    <property type="entry name" value="ADK"/>
    <property type="match status" value="1"/>
</dbReference>
<dbReference type="GO" id="GO:0006221">
    <property type="term" value="P:pyrimidine nucleotide biosynthetic process"/>
    <property type="evidence" value="ECO:0007669"/>
    <property type="project" value="UniProtKB-KW"/>
</dbReference>
<keyword evidence="7" id="KW-0539">Nucleus</keyword>
<dbReference type="InterPro" id="IPR033690">
    <property type="entry name" value="Adenylat_kinase_CS"/>
</dbReference>
<evidence type="ECO:0000256" key="8">
    <source>
        <dbReference type="ARBA" id="ARBA00048116"/>
    </source>
</evidence>
<dbReference type="FunCoup" id="A0A0V0QKC3">
    <property type="interactions" value="277"/>
</dbReference>
<comment type="catalytic activity">
    <reaction evidence="8">
        <text>UMP + ATP = UDP + ADP</text>
        <dbReference type="Rhea" id="RHEA:24400"/>
        <dbReference type="ChEBI" id="CHEBI:30616"/>
        <dbReference type="ChEBI" id="CHEBI:57865"/>
        <dbReference type="ChEBI" id="CHEBI:58223"/>
        <dbReference type="ChEBI" id="CHEBI:456216"/>
        <dbReference type="EC" id="2.7.4.14"/>
    </reaction>
</comment>
<evidence type="ECO:0000256" key="4">
    <source>
        <dbReference type="ARBA" id="ARBA00022777"/>
    </source>
</evidence>
<keyword evidence="5" id="KW-0067">ATP-binding</keyword>
<keyword evidence="2 9" id="KW-0808">Transferase</keyword>
<comment type="similarity">
    <text evidence="9">Belongs to the adenylate kinase family.</text>
</comment>
<dbReference type="Pfam" id="PF00406">
    <property type="entry name" value="ADK"/>
    <property type="match status" value="1"/>
</dbReference>
<dbReference type="PRINTS" id="PR00094">
    <property type="entry name" value="ADENYLTKNASE"/>
</dbReference>
<evidence type="ECO:0000313" key="11">
    <source>
        <dbReference type="Proteomes" id="UP000054937"/>
    </source>
</evidence>
<dbReference type="GO" id="GO:0009123">
    <property type="term" value="P:nucleoside monophosphate metabolic process"/>
    <property type="evidence" value="ECO:0007669"/>
    <property type="project" value="UniProtKB-ARBA"/>
</dbReference>
<evidence type="ECO:0000313" key="10">
    <source>
        <dbReference type="EMBL" id="KRX02641.1"/>
    </source>
</evidence>
<dbReference type="SUPFAM" id="SSF52540">
    <property type="entry name" value="P-loop containing nucleoside triphosphate hydrolases"/>
    <property type="match status" value="1"/>
</dbReference>
<dbReference type="GO" id="GO:0016787">
    <property type="term" value="F:hydrolase activity"/>
    <property type="evidence" value="ECO:0007669"/>
    <property type="project" value="UniProtKB-KW"/>
</dbReference>
<keyword evidence="4 9" id="KW-0418">Kinase</keyword>
<evidence type="ECO:0000256" key="6">
    <source>
        <dbReference type="ARBA" id="ARBA00022975"/>
    </source>
</evidence>
<dbReference type="InterPro" id="IPR000850">
    <property type="entry name" value="Adenylat/UMP-CMP_kin"/>
</dbReference>
<dbReference type="InParanoid" id="A0A0V0QKC3"/>
<evidence type="ECO:0000256" key="9">
    <source>
        <dbReference type="RuleBase" id="RU003330"/>
    </source>
</evidence>
<keyword evidence="10" id="KW-0378">Hydrolase</keyword>
<dbReference type="InterPro" id="IPR006266">
    <property type="entry name" value="UMP_CMP_kinase"/>
</dbReference>
<dbReference type="PROSITE" id="PS00113">
    <property type="entry name" value="ADENYLATE_KINASE"/>
    <property type="match status" value="1"/>
</dbReference>
<keyword evidence="11" id="KW-1185">Reference proteome</keyword>
<dbReference type="GO" id="GO:0005524">
    <property type="term" value="F:ATP binding"/>
    <property type="evidence" value="ECO:0007669"/>
    <property type="project" value="UniProtKB-KW"/>
</dbReference>
<keyword evidence="3" id="KW-0547">Nucleotide-binding</keyword>
<comment type="caution">
    <text evidence="10">The sequence shown here is derived from an EMBL/GenBank/DDBJ whole genome shotgun (WGS) entry which is preliminary data.</text>
</comment>
<dbReference type="Gene3D" id="3.40.50.300">
    <property type="entry name" value="P-loop containing nucleotide triphosphate hydrolases"/>
    <property type="match status" value="1"/>
</dbReference>
<organism evidence="10 11">
    <name type="scientific">Pseudocohnilembus persalinus</name>
    <name type="common">Ciliate</name>
    <dbReference type="NCBI Taxonomy" id="266149"/>
    <lineage>
        <taxon>Eukaryota</taxon>
        <taxon>Sar</taxon>
        <taxon>Alveolata</taxon>
        <taxon>Ciliophora</taxon>
        <taxon>Intramacronucleata</taxon>
        <taxon>Oligohymenophorea</taxon>
        <taxon>Scuticociliatia</taxon>
        <taxon>Philasterida</taxon>
        <taxon>Pseudocohnilembidae</taxon>
        <taxon>Pseudocohnilembus</taxon>
    </lineage>
</organism>
<dbReference type="AlphaFoldDB" id="A0A0V0QKC3"/>
<protein>
    <submittedName>
        <fullName evidence="10">p-loop containing nucleoside triphosphate hydrolase</fullName>
    </submittedName>
</protein>
<gene>
    <name evidence="10" type="ORF">PPERSA_11981</name>
</gene>
<reference evidence="10 11" key="1">
    <citation type="journal article" date="2015" name="Sci. Rep.">
        <title>Genome of the facultative scuticociliatosis pathogen Pseudocohnilembus persalinus provides insight into its virulence through horizontal gene transfer.</title>
        <authorList>
            <person name="Xiong J."/>
            <person name="Wang G."/>
            <person name="Cheng J."/>
            <person name="Tian M."/>
            <person name="Pan X."/>
            <person name="Warren A."/>
            <person name="Jiang C."/>
            <person name="Yuan D."/>
            <person name="Miao W."/>
        </authorList>
    </citation>
    <scope>NUCLEOTIDE SEQUENCE [LARGE SCALE GENOMIC DNA]</scope>
    <source>
        <strain evidence="10">36N120E</strain>
    </source>
</reference>
<evidence type="ECO:0000256" key="2">
    <source>
        <dbReference type="ARBA" id="ARBA00022679"/>
    </source>
</evidence>
<evidence type="ECO:0000256" key="3">
    <source>
        <dbReference type="ARBA" id="ARBA00022741"/>
    </source>
</evidence>
<dbReference type="InterPro" id="IPR027417">
    <property type="entry name" value="P-loop_NTPase"/>
</dbReference>
<dbReference type="HAMAP" id="MF_00235">
    <property type="entry name" value="Adenylate_kinase_Adk"/>
    <property type="match status" value="1"/>
</dbReference>
<dbReference type="OMA" id="MENWIAL"/>
<evidence type="ECO:0000256" key="1">
    <source>
        <dbReference type="ARBA" id="ARBA00022490"/>
    </source>
</evidence>